<sequence length="65" mass="6930">MASKSSMESLNSTGRLNSASCISSHLSRLVLAAVEGDGDREENVPEVPVENDFLLNGELDGEDVH</sequence>
<keyword evidence="2" id="KW-1185">Reference proteome</keyword>
<dbReference type="Gramene" id="KZM80300">
    <property type="protein sequence ID" value="KZM80300"/>
    <property type="gene ID" value="DCAR_031981"/>
</dbReference>
<reference evidence="1" key="2">
    <citation type="submission" date="2022-03" db="EMBL/GenBank/DDBJ databases">
        <title>Draft title - Genomic analysis of global carrot germplasm unveils the trajectory of domestication and the origin of high carotenoid orange carrot.</title>
        <authorList>
            <person name="Iorizzo M."/>
            <person name="Ellison S."/>
            <person name="Senalik D."/>
            <person name="Macko-Podgorni A."/>
            <person name="Grzebelus D."/>
            <person name="Bostan H."/>
            <person name="Rolling W."/>
            <person name="Curaba J."/>
            <person name="Simon P."/>
        </authorList>
    </citation>
    <scope>NUCLEOTIDE SEQUENCE</scope>
    <source>
        <tissue evidence="1">Leaf</tissue>
    </source>
</reference>
<evidence type="ECO:0000313" key="1">
    <source>
        <dbReference type="EMBL" id="WOG86502.1"/>
    </source>
</evidence>
<reference evidence="1" key="1">
    <citation type="journal article" date="2016" name="Nat. Genet.">
        <title>A high-quality carrot genome assembly provides new insights into carotenoid accumulation and asterid genome evolution.</title>
        <authorList>
            <person name="Iorizzo M."/>
            <person name="Ellison S."/>
            <person name="Senalik D."/>
            <person name="Zeng P."/>
            <person name="Satapoomin P."/>
            <person name="Huang J."/>
            <person name="Bowman M."/>
            <person name="Iovene M."/>
            <person name="Sanseverino W."/>
            <person name="Cavagnaro P."/>
            <person name="Yildiz M."/>
            <person name="Macko-Podgorni A."/>
            <person name="Moranska E."/>
            <person name="Grzebelus E."/>
            <person name="Grzebelus D."/>
            <person name="Ashrafi H."/>
            <person name="Zheng Z."/>
            <person name="Cheng S."/>
            <person name="Spooner D."/>
            <person name="Van Deynze A."/>
            <person name="Simon P."/>
        </authorList>
    </citation>
    <scope>NUCLEOTIDE SEQUENCE</scope>
    <source>
        <tissue evidence="1">Leaf</tissue>
    </source>
</reference>
<protein>
    <submittedName>
        <fullName evidence="1">Uncharacterized protein</fullName>
    </submittedName>
</protein>
<name>A0A175YAD3_DAUCS</name>
<dbReference type="EMBL" id="CP093344">
    <property type="protein sequence ID" value="WOG86502.1"/>
    <property type="molecule type" value="Genomic_DNA"/>
</dbReference>
<proteinExistence type="predicted"/>
<evidence type="ECO:0000313" key="2">
    <source>
        <dbReference type="Proteomes" id="UP000077755"/>
    </source>
</evidence>
<accession>A0A175YAD3</accession>
<dbReference type="Proteomes" id="UP000077755">
    <property type="component" value="Chromosome 2"/>
</dbReference>
<organism evidence="1 2">
    <name type="scientific">Daucus carota subsp. sativus</name>
    <name type="common">Carrot</name>
    <dbReference type="NCBI Taxonomy" id="79200"/>
    <lineage>
        <taxon>Eukaryota</taxon>
        <taxon>Viridiplantae</taxon>
        <taxon>Streptophyta</taxon>
        <taxon>Embryophyta</taxon>
        <taxon>Tracheophyta</taxon>
        <taxon>Spermatophyta</taxon>
        <taxon>Magnoliopsida</taxon>
        <taxon>eudicotyledons</taxon>
        <taxon>Gunneridae</taxon>
        <taxon>Pentapetalae</taxon>
        <taxon>asterids</taxon>
        <taxon>campanulids</taxon>
        <taxon>Apiales</taxon>
        <taxon>Apiaceae</taxon>
        <taxon>Apioideae</taxon>
        <taxon>Scandiceae</taxon>
        <taxon>Daucinae</taxon>
        <taxon>Daucus</taxon>
        <taxon>Daucus sect. Daucus</taxon>
    </lineage>
</organism>
<gene>
    <name evidence="1" type="ORF">DCAR_0205713</name>
</gene>
<dbReference type="AlphaFoldDB" id="A0A175YAD3"/>